<reference evidence="2" key="1">
    <citation type="submission" date="2022-08" db="EMBL/GenBank/DDBJ databases">
        <authorList>
            <person name="Kallberg Y."/>
            <person name="Tangrot J."/>
            <person name="Rosling A."/>
        </authorList>
    </citation>
    <scope>NUCLEOTIDE SEQUENCE</scope>
    <source>
        <strain evidence="2">Wild A</strain>
    </source>
</reference>
<dbReference type="Pfam" id="PF01738">
    <property type="entry name" value="DLH"/>
    <property type="match status" value="1"/>
</dbReference>
<dbReference type="InterPro" id="IPR029058">
    <property type="entry name" value="AB_hydrolase_fold"/>
</dbReference>
<proteinExistence type="predicted"/>
<evidence type="ECO:0000313" key="3">
    <source>
        <dbReference type="Proteomes" id="UP001153678"/>
    </source>
</evidence>
<protein>
    <submittedName>
        <fullName evidence="2">5695_t:CDS:1</fullName>
    </submittedName>
</protein>
<organism evidence="2 3">
    <name type="scientific">Funneliformis geosporum</name>
    <dbReference type="NCBI Taxonomy" id="1117311"/>
    <lineage>
        <taxon>Eukaryota</taxon>
        <taxon>Fungi</taxon>
        <taxon>Fungi incertae sedis</taxon>
        <taxon>Mucoromycota</taxon>
        <taxon>Glomeromycotina</taxon>
        <taxon>Glomeromycetes</taxon>
        <taxon>Glomerales</taxon>
        <taxon>Glomeraceae</taxon>
        <taxon>Funneliformis</taxon>
    </lineage>
</organism>
<name>A0A9W4WPL9_9GLOM</name>
<evidence type="ECO:0000259" key="1">
    <source>
        <dbReference type="Pfam" id="PF01738"/>
    </source>
</evidence>
<dbReference type="Gene3D" id="3.40.50.1820">
    <property type="entry name" value="alpha/beta hydrolase"/>
    <property type="match status" value="1"/>
</dbReference>
<keyword evidence="3" id="KW-1185">Reference proteome</keyword>
<dbReference type="Proteomes" id="UP001153678">
    <property type="component" value="Unassembled WGS sequence"/>
</dbReference>
<comment type="caution">
    <text evidence="2">The sequence shown here is derived from an EMBL/GenBank/DDBJ whole genome shotgun (WGS) entry which is preliminary data.</text>
</comment>
<dbReference type="PANTHER" id="PTHR46623">
    <property type="entry name" value="CARBOXYMETHYLENEBUTENOLIDASE-RELATED"/>
    <property type="match status" value="1"/>
</dbReference>
<accession>A0A9W4WPL9</accession>
<dbReference type="InterPro" id="IPR051049">
    <property type="entry name" value="Dienelactone_hydrolase-like"/>
</dbReference>
<evidence type="ECO:0000313" key="2">
    <source>
        <dbReference type="EMBL" id="CAI2177561.1"/>
    </source>
</evidence>
<dbReference type="OrthoDB" id="17560at2759"/>
<dbReference type="GO" id="GO:0016787">
    <property type="term" value="F:hydrolase activity"/>
    <property type="evidence" value="ECO:0007669"/>
    <property type="project" value="InterPro"/>
</dbReference>
<dbReference type="PANTHER" id="PTHR46623:SF6">
    <property type="entry name" value="ALPHA_BETA-HYDROLASES SUPERFAMILY PROTEIN"/>
    <property type="match status" value="1"/>
</dbReference>
<feature type="domain" description="Dienelactone hydrolase" evidence="1">
    <location>
        <begin position="84"/>
        <end position="327"/>
    </location>
</feature>
<gene>
    <name evidence="2" type="ORF">FWILDA_LOCUS8148</name>
</gene>
<dbReference type="AlphaFoldDB" id="A0A9W4WPL9"/>
<dbReference type="SUPFAM" id="SSF53474">
    <property type="entry name" value="alpha/beta-Hydrolases"/>
    <property type="match status" value="1"/>
</dbReference>
<dbReference type="EMBL" id="CAMKVN010001696">
    <property type="protein sequence ID" value="CAI2177561.1"/>
    <property type="molecule type" value="Genomic_DNA"/>
</dbReference>
<dbReference type="InterPro" id="IPR002925">
    <property type="entry name" value="Dienelactn_hydro"/>
</dbReference>
<sequence length="327" mass="36877">MRLISFNIIKRLNFQPPVPKQQINLCQIRNLHVKPFVLGINKNSFGNNYFKVGCSFLITRRMSSTKPAAEVSEGLPFKTLRFLPKSGQEKKGSAIIVLQEWWGINEQIKVHAQHIADNANTLAVVPDLYKGKLGLSQEVRSHYQEASHLMSNLDWKESLVELEALVDSLKKENREKIGSIGFCMGGEFHKPRVGAVSLALASHVAAKKPLSAVVTCYGIPSPTICDVSVIAIKTPVQGHFGSEDKHTGFSDPNAAYSLERNLEEGIERLDASGKEIAIYRYDGEDHAFLNNEERSLKMRKEQGFLDFNIKNQELAWNRIFEFFNKYL</sequence>